<dbReference type="InterPro" id="IPR051400">
    <property type="entry name" value="HAD-like_hydrolase"/>
</dbReference>
<dbReference type="SFLD" id="SFLDG01129">
    <property type="entry name" value="C1.5:_HAD__Beta-PGM__Phosphata"/>
    <property type="match status" value="1"/>
</dbReference>
<dbReference type="SFLD" id="SFLDS00003">
    <property type="entry name" value="Haloacid_Dehalogenase"/>
    <property type="match status" value="1"/>
</dbReference>
<evidence type="ECO:0000313" key="6">
    <source>
        <dbReference type="Proteomes" id="UP000182149"/>
    </source>
</evidence>
<dbReference type="GO" id="GO:0046872">
    <property type="term" value="F:metal ion binding"/>
    <property type="evidence" value="ECO:0007669"/>
    <property type="project" value="UniProtKB-KW"/>
</dbReference>
<dbReference type="EMBL" id="JXKD01000012">
    <property type="protein sequence ID" value="OJG09837.1"/>
    <property type="molecule type" value="Genomic_DNA"/>
</dbReference>
<dbReference type="GO" id="GO:0044281">
    <property type="term" value="P:small molecule metabolic process"/>
    <property type="evidence" value="ECO:0007669"/>
    <property type="project" value="UniProtKB-ARBA"/>
</dbReference>
<gene>
    <name evidence="5" type="ORF">RU93_GL000476</name>
</gene>
<keyword evidence="3 5" id="KW-0378">Hydrolase</keyword>
<dbReference type="Gene3D" id="3.40.50.1000">
    <property type="entry name" value="HAD superfamily/HAD-like"/>
    <property type="match status" value="1"/>
</dbReference>
<dbReference type="STRING" id="328396.RU93_GL000476"/>
<dbReference type="Gene3D" id="1.10.150.240">
    <property type="entry name" value="Putative phosphatase, domain 2"/>
    <property type="match status" value="1"/>
</dbReference>
<reference evidence="5 6" key="1">
    <citation type="submission" date="2014-12" db="EMBL/GenBank/DDBJ databases">
        <title>Draft genome sequences of 29 type strains of Enterococci.</title>
        <authorList>
            <person name="Zhong Z."/>
            <person name="Sun Z."/>
            <person name="Liu W."/>
            <person name="Zhang W."/>
            <person name="Zhang H."/>
        </authorList>
    </citation>
    <scope>NUCLEOTIDE SEQUENCE [LARGE SCALE GENOMIC DNA]</scope>
    <source>
        <strain evidence="5 6">DSM 17690</strain>
    </source>
</reference>
<keyword evidence="4" id="KW-0460">Magnesium</keyword>
<evidence type="ECO:0000256" key="2">
    <source>
        <dbReference type="ARBA" id="ARBA00022723"/>
    </source>
</evidence>
<accession>A0A1L8QQT6</accession>
<dbReference type="InterPro" id="IPR023198">
    <property type="entry name" value="PGP-like_dom2"/>
</dbReference>
<proteinExistence type="predicted"/>
<name>A0A1L8QQT6_9ENTE</name>
<dbReference type="OrthoDB" id="25198at2"/>
<dbReference type="PRINTS" id="PR00413">
    <property type="entry name" value="HADHALOGNASE"/>
</dbReference>
<comment type="cofactor">
    <cofactor evidence="1">
        <name>Mg(2+)</name>
        <dbReference type="ChEBI" id="CHEBI:18420"/>
    </cofactor>
</comment>
<dbReference type="NCBIfam" id="TIGR01549">
    <property type="entry name" value="HAD-SF-IA-v1"/>
    <property type="match status" value="1"/>
</dbReference>
<comment type="caution">
    <text evidence="5">The sequence shown here is derived from an EMBL/GenBank/DDBJ whole genome shotgun (WGS) entry which is preliminary data.</text>
</comment>
<keyword evidence="2" id="KW-0479">Metal-binding</keyword>
<evidence type="ECO:0000256" key="1">
    <source>
        <dbReference type="ARBA" id="ARBA00001946"/>
    </source>
</evidence>
<dbReference type="PANTHER" id="PTHR46470:SF2">
    <property type="entry name" value="GLYCERALDEHYDE 3-PHOSPHATE PHOSPHATASE"/>
    <property type="match status" value="1"/>
</dbReference>
<dbReference type="GO" id="GO:0016791">
    <property type="term" value="F:phosphatase activity"/>
    <property type="evidence" value="ECO:0007669"/>
    <property type="project" value="TreeGrafter"/>
</dbReference>
<dbReference type="Proteomes" id="UP000182149">
    <property type="component" value="Unassembled WGS sequence"/>
</dbReference>
<evidence type="ECO:0000256" key="4">
    <source>
        <dbReference type="ARBA" id="ARBA00022842"/>
    </source>
</evidence>
<organism evidence="5 6">
    <name type="scientific">Enterococcus aquimarinus</name>
    <dbReference type="NCBI Taxonomy" id="328396"/>
    <lineage>
        <taxon>Bacteria</taxon>
        <taxon>Bacillati</taxon>
        <taxon>Bacillota</taxon>
        <taxon>Bacilli</taxon>
        <taxon>Lactobacillales</taxon>
        <taxon>Enterococcaceae</taxon>
        <taxon>Enterococcus</taxon>
    </lineage>
</organism>
<dbReference type="AlphaFoldDB" id="A0A1L8QQT6"/>
<dbReference type="InterPro" id="IPR036412">
    <property type="entry name" value="HAD-like_sf"/>
</dbReference>
<dbReference type="InterPro" id="IPR006439">
    <property type="entry name" value="HAD-SF_hydro_IA"/>
</dbReference>
<dbReference type="PANTHER" id="PTHR46470">
    <property type="entry name" value="N-ACYLNEURAMINATE-9-PHOSPHATASE"/>
    <property type="match status" value="1"/>
</dbReference>
<dbReference type="SUPFAM" id="SSF56784">
    <property type="entry name" value="HAD-like"/>
    <property type="match status" value="1"/>
</dbReference>
<dbReference type="RefSeq" id="WP_071875186.1">
    <property type="nucleotide sequence ID" value="NZ_JBHSHF010000016.1"/>
</dbReference>
<protein>
    <submittedName>
        <fullName evidence="5">HAD hydrolase, family IA</fullName>
    </submittedName>
</protein>
<keyword evidence="6" id="KW-1185">Reference proteome</keyword>
<evidence type="ECO:0000313" key="5">
    <source>
        <dbReference type="EMBL" id="OJG09837.1"/>
    </source>
</evidence>
<dbReference type="Pfam" id="PF00702">
    <property type="entry name" value="Hydrolase"/>
    <property type="match status" value="1"/>
</dbReference>
<sequence>MKAIIFDVDDTLYDQVVPFKKAVEKNFLNNNIDVEKLYQMSRKLSDEVFELTESGEMSLEEMHIYRIQEACKHFGMFISIEDAINFQNDYQNNQKEIELLSDIQDSFDFLLDNNITMGIITNGPKEHQKNKIKQLGLERWIPRENIFISSEVGIAKPDIRIFELVQKKLNLVPNKTYYVGDSFDNDILGASNAGWNTVWSNRKNKKNPNSNIHPTFIINEKNSLLKILNNLK</sequence>
<evidence type="ECO:0000256" key="3">
    <source>
        <dbReference type="ARBA" id="ARBA00022801"/>
    </source>
</evidence>
<dbReference type="InterPro" id="IPR023214">
    <property type="entry name" value="HAD_sf"/>
</dbReference>